<dbReference type="InterPro" id="IPR001810">
    <property type="entry name" value="F-box_dom"/>
</dbReference>
<keyword evidence="2" id="KW-1133">Transmembrane helix</keyword>
<dbReference type="Gene3D" id="1.20.1280.50">
    <property type="match status" value="1"/>
</dbReference>
<dbReference type="InterPro" id="IPR036047">
    <property type="entry name" value="F-box-like_dom_sf"/>
</dbReference>
<evidence type="ECO:0000256" key="1">
    <source>
        <dbReference type="SAM" id="MobiDB-lite"/>
    </source>
</evidence>
<reference evidence="4" key="1">
    <citation type="journal article" date="2018" name="Nat. Genet.">
        <title>Extensive intraspecific gene order and gene structural variations between Mo17 and other maize genomes.</title>
        <authorList>
            <person name="Sun S."/>
            <person name="Zhou Y."/>
            <person name="Chen J."/>
            <person name="Shi J."/>
            <person name="Zhao H."/>
            <person name="Zhao H."/>
            <person name="Song W."/>
            <person name="Zhang M."/>
            <person name="Cui Y."/>
            <person name="Dong X."/>
            <person name="Liu H."/>
            <person name="Ma X."/>
            <person name="Jiao Y."/>
            <person name="Wang B."/>
            <person name="Wei X."/>
            <person name="Stein J.C."/>
            <person name="Glaubitz J.C."/>
            <person name="Lu F."/>
            <person name="Yu G."/>
            <person name="Liang C."/>
            <person name="Fengler K."/>
            <person name="Li B."/>
            <person name="Rafalski A."/>
            <person name="Schnable P.S."/>
            <person name="Ware D.H."/>
            <person name="Buckler E.S."/>
            <person name="Lai J."/>
        </authorList>
    </citation>
    <scope>NUCLEOTIDE SEQUENCE [LARGE SCALE GENOMIC DNA]</scope>
    <source>
        <tissue evidence="4">Seedling</tissue>
    </source>
</reference>
<gene>
    <name evidence="4" type="primary">At4g11680_6</name>
    <name evidence="4" type="ORF">Zm00014a_018751</name>
</gene>
<dbReference type="PANTHER" id="PTHR46225">
    <property type="entry name" value="C3H4 TYPE ZINC FINGER PROTEIN"/>
    <property type="match status" value="1"/>
</dbReference>
<evidence type="ECO:0000259" key="3">
    <source>
        <dbReference type="Pfam" id="PF12937"/>
    </source>
</evidence>
<proteinExistence type="predicted"/>
<comment type="caution">
    <text evidence="4">The sequence shown here is derived from an EMBL/GenBank/DDBJ whole genome shotgun (WGS) entry which is preliminary data.</text>
</comment>
<keyword evidence="2" id="KW-0812">Transmembrane</keyword>
<dbReference type="ExpressionAtlas" id="A0A3L6G2H3">
    <property type="expression patterns" value="baseline and differential"/>
</dbReference>
<organism evidence="4">
    <name type="scientific">Zea mays</name>
    <name type="common">Maize</name>
    <dbReference type="NCBI Taxonomy" id="4577"/>
    <lineage>
        <taxon>Eukaryota</taxon>
        <taxon>Viridiplantae</taxon>
        <taxon>Streptophyta</taxon>
        <taxon>Embryophyta</taxon>
        <taxon>Tracheophyta</taxon>
        <taxon>Spermatophyta</taxon>
        <taxon>Magnoliopsida</taxon>
        <taxon>Liliopsida</taxon>
        <taxon>Poales</taxon>
        <taxon>Poaceae</taxon>
        <taxon>PACMAD clade</taxon>
        <taxon>Panicoideae</taxon>
        <taxon>Andropogonodae</taxon>
        <taxon>Andropogoneae</taxon>
        <taxon>Tripsacinae</taxon>
        <taxon>Zea</taxon>
    </lineage>
</organism>
<dbReference type="Proteomes" id="UP000251960">
    <property type="component" value="Chromosome 2"/>
</dbReference>
<protein>
    <submittedName>
        <fullName evidence="4">E3 ubiquitin-protein ligase</fullName>
    </submittedName>
</protein>
<dbReference type="PANTHER" id="PTHR46225:SF3">
    <property type="entry name" value="OS09G0323100 PROTEIN"/>
    <property type="match status" value="1"/>
</dbReference>
<feature type="compositionally biased region" description="Basic residues" evidence="1">
    <location>
        <begin position="1"/>
        <end position="18"/>
    </location>
</feature>
<feature type="transmembrane region" description="Helical" evidence="2">
    <location>
        <begin position="526"/>
        <end position="544"/>
    </location>
</feature>
<dbReference type="SUPFAM" id="SSF81383">
    <property type="entry name" value="F-box domain"/>
    <property type="match status" value="1"/>
</dbReference>
<dbReference type="EMBL" id="NCVQ01000003">
    <property type="protein sequence ID" value="PWZ40644.1"/>
    <property type="molecule type" value="Genomic_DNA"/>
</dbReference>
<evidence type="ECO:0000313" key="4">
    <source>
        <dbReference type="EMBL" id="PWZ40644.1"/>
    </source>
</evidence>
<sequence length="677" mass="75678">MGKGQRRKRNKVKAKQRSKLPAGPTSVNDLPDELLEAVLLNLGSPLHLIRAAATCRRWRRAVAGAGFLACCRALHGAPPVVGRYYVTDMLPPNATGRWGRPARKRPAAFVPSSPAVVDAGHFSLDFLYAPPVEGDRPRRMYIYDNRSSRIRHSRSREIVDSRGSLLLLTSTPWWESIDPRRWSPDFIVCEPVSRRYQGIARPADLSHLPLLGAFLLDGVGTCAGDAMSNFRVLSVLYERSRWRYQFCTPRACVFTPGSDGGWRICWHAMNDDDVEVPDIEMSHFAGRAARKVYWGMETSSLLVLDESTLKFSLLAFPAPMQLPNRRISFRVIGGVDGGDTLRVVRLDGDDLEVFCQLPDSGEWVIERSISLRDATANLPGWEYWFFRLPASIVAADNTSVVLTPGEKTWLFSVDLETMEVENEHVVAAIVILLFSRHEQPHAPLFAWIIGYTVGCIASLPLIYWRYVHRNRHLDQEPQQPPTTYPTLTPSQSSEGRNHRTSGIVLCLGCVTISCPRLSVLAYHFKTAVDCFFAVWFVVGNVWIFGGRSISSDAQDAPNMYRLCLAFLALSCVGYAIPFIMCAAICCCFPCLISILRLQEDLGQNRGATQELIDALPTCKFKPKRNKNWGIDHASSSEHLDEGGILGPGTKKERVVSAEDAVSIFHIILLSYNNIMRN</sequence>
<feature type="transmembrane region" description="Helical" evidence="2">
    <location>
        <begin position="444"/>
        <end position="464"/>
    </location>
</feature>
<dbReference type="CDD" id="cd09917">
    <property type="entry name" value="F-box_SF"/>
    <property type="match status" value="1"/>
</dbReference>
<dbReference type="Pfam" id="PF12937">
    <property type="entry name" value="F-box-like"/>
    <property type="match status" value="1"/>
</dbReference>
<feature type="region of interest" description="Disordered" evidence="1">
    <location>
        <begin position="1"/>
        <end position="26"/>
    </location>
</feature>
<dbReference type="AlphaFoldDB" id="A0A3L6G2H3"/>
<name>A0A3L6G2H3_MAIZE</name>
<keyword evidence="2" id="KW-0472">Membrane</keyword>
<feature type="transmembrane region" description="Helical" evidence="2">
    <location>
        <begin position="564"/>
        <end position="595"/>
    </location>
</feature>
<feature type="region of interest" description="Disordered" evidence="1">
    <location>
        <begin position="475"/>
        <end position="497"/>
    </location>
</feature>
<evidence type="ECO:0000256" key="2">
    <source>
        <dbReference type="SAM" id="Phobius"/>
    </source>
</evidence>
<accession>A0A3L6G2H3</accession>
<feature type="domain" description="F-box" evidence="3">
    <location>
        <begin position="28"/>
        <end position="62"/>
    </location>
</feature>
<feature type="compositionally biased region" description="Low complexity" evidence="1">
    <location>
        <begin position="484"/>
        <end position="493"/>
    </location>
</feature>